<proteinExistence type="predicted"/>
<accession>A0ABP7VAV3</accession>
<evidence type="ECO:0000313" key="2">
    <source>
        <dbReference type="Proteomes" id="UP001501734"/>
    </source>
</evidence>
<dbReference type="RefSeq" id="WP_344910372.1">
    <property type="nucleotide sequence ID" value="NZ_BAABDL010000039.1"/>
</dbReference>
<protein>
    <submittedName>
        <fullName evidence="1">SatD family protein</fullName>
    </submittedName>
</protein>
<comment type="caution">
    <text evidence="1">The sequence shown here is derived from an EMBL/GenBank/DDBJ whole genome shotgun (WGS) entry which is preliminary data.</text>
</comment>
<reference evidence="2" key="1">
    <citation type="journal article" date="2019" name="Int. J. Syst. Evol. Microbiol.">
        <title>The Global Catalogue of Microorganisms (GCM) 10K type strain sequencing project: providing services to taxonomists for standard genome sequencing and annotation.</title>
        <authorList>
            <consortium name="The Broad Institute Genomics Platform"/>
            <consortium name="The Broad Institute Genome Sequencing Center for Infectious Disease"/>
            <person name="Wu L."/>
            <person name="Ma J."/>
        </authorList>
    </citation>
    <scope>NUCLEOTIDE SEQUENCE [LARGE SCALE GENOMIC DNA]</scope>
    <source>
        <strain evidence="2">JCM 17250</strain>
    </source>
</reference>
<evidence type="ECO:0000313" key="1">
    <source>
        <dbReference type="EMBL" id="GAA4062892.1"/>
    </source>
</evidence>
<dbReference type="Proteomes" id="UP001501734">
    <property type="component" value="Unassembled WGS sequence"/>
</dbReference>
<dbReference type="EMBL" id="BAABDL010000039">
    <property type="protein sequence ID" value="GAA4062892.1"/>
    <property type="molecule type" value="Genomic_DNA"/>
</dbReference>
<keyword evidence="2" id="KW-1185">Reference proteome</keyword>
<gene>
    <name evidence="1" type="ORF">GCM10022410_07020</name>
</gene>
<dbReference type="InterPro" id="IPR032580">
    <property type="entry name" value="SatD"/>
</dbReference>
<dbReference type="Pfam" id="PF16264">
    <property type="entry name" value="SatD"/>
    <property type="match status" value="1"/>
</dbReference>
<organism evidence="1 2">
    <name type="scientific">Amphibacillus indicireducens</name>
    <dbReference type="NCBI Taxonomy" id="1076330"/>
    <lineage>
        <taxon>Bacteria</taxon>
        <taxon>Bacillati</taxon>
        <taxon>Bacillota</taxon>
        <taxon>Bacilli</taxon>
        <taxon>Bacillales</taxon>
        <taxon>Bacillaceae</taxon>
        <taxon>Amphibacillus</taxon>
    </lineage>
</organism>
<name>A0ABP7VAV3_9BACI</name>
<sequence>MTSFNNYVAIIGDISGSRQLNDRQEIQQKLKRLLSDINDRYKNDLSAQFTITLGDEFQGLLHNRNNIFTIITEIELILSPVEMRFGIGIGEITTDIQFEYSAEVDGPAYHRARKMIDQIEKLQSQYSKQKTNMMIDSGNEYLDQLLNSTLSLCTVLKSRWTARQKEIIYTYLNHNENQYKAAEYLEISQPSVNQVLNKSNFYSYKAAIDTVNSFLSNLGSRLND</sequence>